<dbReference type="InterPro" id="IPR050111">
    <property type="entry name" value="C-type_lectin/snaclec_domain"/>
</dbReference>
<keyword evidence="1" id="KW-0812">Transmembrane</keyword>
<feature type="domain" description="C-type lectin" evidence="2">
    <location>
        <begin position="275"/>
        <end position="374"/>
    </location>
</feature>
<dbReference type="SMART" id="SM00034">
    <property type="entry name" value="CLECT"/>
    <property type="match status" value="2"/>
</dbReference>
<organism evidence="3 4">
    <name type="scientific">Symbiodinium natans</name>
    <dbReference type="NCBI Taxonomy" id="878477"/>
    <lineage>
        <taxon>Eukaryota</taxon>
        <taxon>Sar</taxon>
        <taxon>Alveolata</taxon>
        <taxon>Dinophyceae</taxon>
        <taxon>Suessiales</taxon>
        <taxon>Symbiodiniaceae</taxon>
        <taxon>Symbiodinium</taxon>
    </lineage>
</organism>
<keyword evidence="1" id="KW-0472">Membrane</keyword>
<keyword evidence="4" id="KW-1185">Reference proteome</keyword>
<dbReference type="InterPro" id="IPR016187">
    <property type="entry name" value="CTDL_fold"/>
</dbReference>
<comment type="caution">
    <text evidence="3">The sequence shown here is derived from an EMBL/GenBank/DDBJ whole genome shotgun (WGS) entry which is preliminary data.</text>
</comment>
<reference evidence="3" key="1">
    <citation type="submission" date="2021-02" db="EMBL/GenBank/DDBJ databases">
        <authorList>
            <person name="Dougan E. K."/>
            <person name="Rhodes N."/>
            <person name="Thang M."/>
            <person name="Chan C."/>
        </authorList>
    </citation>
    <scope>NUCLEOTIDE SEQUENCE</scope>
</reference>
<dbReference type="Pfam" id="PF00059">
    <property type="entry name" value="Lectin_C"/>
    <property type="match status" value="2"/>
</dbReference>
<dbReference type="CDD" id="cd00037">
    <property type="entry name" value="CLECT"/>
    <property type="match status" value="1"/>
</dbReference>
<dbReference type="AlphaFoldDB" id="A0A812GH52"/>
<feature type="transmembrane region" description="Helical" evidence="1">
    <location>
        <begin position="394"/>
        <end position="414"/>
    </location>
</feature>
<accession>A0A812GH52</accession>
<dbReference type="PANTHER" id="PTHR22803">
    <property type="entry name" value="MANNOSE, PHOSPHOLIPASE, LECTIN RECEPTOR RELATED"/>
    <property type="match status" value="1"/>
</dbReference>
<dbReference type="Proteomes" id="UP000604046">
    <property type="component" value="Unassembled WGS sequence"/>
</dbReference>
<gene>
    <name evidence="3" type="primary">l-2</name>
    <name evidence="3" type="ORF">SNAT2548_LOCUS499</name>
</gene>
<feature type="domain" description="C-type lectin" evidence="2">
    <location>
        <begin position="95"/>
        <end position="195"/>
    </location>
</feature>
<sequence>MNVMLGAANRQDAVVRWLLLLSASVLVLGVTSIFTLQFGMLKANTCLAESMQSSDATRYTALGKWSDAPKAMPLNWYVCEKPPNVTECAKGWIPHAAGCYQVICDWKSFDGAEAGCVQRGAHLAKIDSEEENKFVQSLCGWESCWIGLSQDPQSNEWLWPDATSIGRAPGFIGFTNWNKPGPTSGRGRAAFMNHWGRLDMPEPMVKQEGSTSRKVELVKVQNYDETVSFTRAYCGRPRSRPQGHGNWYGTDPDWELPAFICKRAADPCPSGWTTRGVQCYIKVCQQANFKAAESWCQAHDASLVTIQDERENHYVAQFCGLDTCMLGLSRAPGADNWQWVDGSSVGMKYQWQGFTYWAEGEPDVMGRNTDRVAVMNSITLEEAFVHNELIRPSFWGWTLVQVLAPVSLAVLVVFVGRKNSSCGAQLANWVVGAGVVALVVQIFGFLRLLTASHANWPSGVFSMMVLVVILTFGQLALCLFASNKTQELRFMTTRPYNSMGAREVGDTEASRDIALTSPAATH</sequence>
<dbReference type="PROSITE" id="PS50041">
    <property type="entry name" value="C_TYPE_LECTIN_2"/>
    <property type="match status" value="2"/>
</dbReference>
<dbReference type="EMBL" id="CAJNDS010000025">
    <property type="protein sequence ID" value="CAE6922163.1"/>
    <property type="molecule type" value="Genomic_DNA"/>
</dbReference>
<evidence type="ECO:0000259" key="2">
    <source>
        <dbReference type="PROSITE" id="PS50041"/>
    </source>
</evidence>
<feature type="transmembrane region" description="Helical" evidence="1">
    <location>
        <begin position="426"/>
        <end position="448"/>
    </location>
</feature>
<dbReference type="InterPro" id="IPR001304">
    <property type="entry name" value="C-type_lectin-like"/>
</dbReference>
<name>A0A812GH52_9DINO</name>
<evidence type="ECO:0000256" key="1">
    <source>
        <dbReference type="SAM" id="Phobius"/>
    </source>
</evidence>
<evidence type="ECO:0000313" key="4">
    <source>
        <dbReference type="Proteomes" id="UP000604046"/>
    </source>
</evidence>
<dbReference type="Gene3D" id="3.10.100.10">
    <property type="entry name" value="Mannose-Binding Protein A, subunit A"/>
    <property type="match status" value="2"/>
</dbReference>
<dbReference type="OrthoDB" id="538816at2759"/>
<evidence type="ECO:0000313" key="3">
    <source>
        <dbReference type="EMBL" id="CAE6922163.1"/>
    </source>
</evidence>
<proteinExistence type="predicted"/>
<dbReference type="SUPFAM" id="SSF56436">
    <property type="entry name" value="C-type lectin-like"/>
    <property type="match status" value="2"/>
</dbReference>
<keyword evidence="1" id="KW-1133">Transmembrane helix</keyword>
<feature type="transmembrane region" description="Helical" evidence="1">
    <location>
        <begin position="460"/>
        <end position="481"/>
    </location>
</feature>
<dbReference type="InterPro" id="IPR016186">
    <property type="entry name" value="C-type_lectin-like/link_sf"/>
</dbReference>
<protein>
    <submittedName>
        <fullName evidence="3">L-2 protein</fullName>
    </submittedName>
</protein>